<dbReference type="Pfam" id="PF04628">
    <property type="entry name" value="Sedlin_N"/>
    <property type="match status" value="1"/>
</dbReference>
<dbReference type="InterPro" id="IPR044760">
    <property type="entry name" value="TRAPPC2L"/>
</dbReference>
<dbReference type="Gene3D" id="3.30.450.70">
    <property type="match status" value="1"/>
</dbReference>
<dbReference type="Proteomes" id="UP000030671">
    <property type="component" value="Unassembled WGS sequence"/>
</dbReference>
<protein>
    <recommendedName>
        <fullName evidence="2">Trafficking protein particle complex subunit 2-like protein</fullName>
    </recommendedName>
</protein>
<gene>
    <name evidence="3" type="ORF">HETIRDRAFT_52336</name>
</gene>
<dbReference type="GO" id="GO:0005737">
    <property type="term" value="C:cytoplasm"/>
    <property type="evidence" value="ECO:0007669"/>
    <property type="project" value="GOC"/>
</dbReference>
<evidence type="ECO:0000256" key="2">
    <source>
        <dbReference type="ARBA" id="ARBA00024408"/>
    </source>
</evidence>
<dbReference type="OrthoDB" id="18320at2759"/>
<organism evidence="3 4">
    <name type="scientific">Heterobasidion irregulare (strain TC 32-1)</name>
    <dbReference type="NCBI Taxonomy" id="747525"/>
    <lineage>
        <taxon>Eukaryota</taxon>
        <taxon>Fungi</taxon>
        <taxon>Dikarya</taxon>
        <taxon>Basidiomycota</taxon>
        <taxon>Agaricomycotina</taxon>
        <taxon>Agaricomycetes</taxon>
        <taxon>Russulales</taxon>
        <taxon>Bondarzewiaceae</taxon>
        <taxon>Heterobasidion</taxon>
        <taxon>Heterobasidion annosum species complex</taxon>
    </lineage>
</organism>
<keyword evidence="4" id="KW-1185">Reference proteome</keyword>
<evidence type="ECO:0000256" key="1">
    <source>
        <dbReference type="ARBA" id="ARBA00006626"/>
    </source>
</evidence>
<dbReference type="PANTHER" id="PTHR12403">
    <property type="entry name" value="TRAFFICKING PROTEIN PARTICLE COMPLEX SUBUNIT 2"/>
    <property type="match status" value="1"/>
</dbReference>
<accession>W4JU77</accession>
<dbReference type="InParanoid" id="W4JU77"/>
<dbReference type="STRING" id="747525.W4JU77"/>
<comment type="similarity">
    <text evidence="1">Belongs to the TRAPP small subunits family. Sedlin subfamily.</text>
</comment>
<name>W4JU77_HETIT</name>
<evidence type="ECO:0000313" key="3">
    <source>
        <dbReference type="EMBL" id="ETW77014.1"/>
    </source>
</evidence>
<dbReference type="eggNOG" id="KOG3444">
    <property type="taxonomic scope" value="Eukaryota"/>
</dbReference>
<dbReference type="FunCoup" id="W4JU77">
    <property type="interactions" value="38"/>
</dbReference>
<dbReference type="InterPro" id="IPR006722">
    <property type="entry name" value="Sedlin"/>
</dbReference>
<sequence>MAPHLGLAAVAFVSPQNHPILVRSFSQTHDDLLKYHYIAHTSLDVVDERIAAAPKSVECYLGFLYSMEDVAVYAYITPPKVKIILALALTDAVVRDADIITIFKALHLAYYRSAANPFLRLNLAPDAAADHGTLLLAGSTRWTAFRTRVDDVARAAGAVALPNA</sequence>
<dbReference type="SUPFAM" id="SSF64356">
    <property type="entry name" value="SNARE-like"/>
    <property type="match status" value="1"/>
</dbReference>
<dbReference type="GO" id="GO:0006888">
    <property type="term" value="P:endoplasmic reticulum to Golgi vesicle-mediated transport"/>
    <property type="evidence" value="ECO:0007669"/>
    <property type="project" value="InterPro"/>
</dbReference>
<dbReference type="EMBL" id="KI925463">
    <property type="protein sequence ID" value="ETW77014.1"/>
    <property type="molecule type" value="Genomic_DNA"/>
</dbReference>
<reference evidence="3 4" key="1">
    <citation type="journal article" date="2012" name="New Phytol.">
        <title>Insight into trade-off between wood decay and parasitism from the genome of a fungal forest pathogen.</title>
        <authorList>
            <person name="Olson A."/>
            <person name="Aerts A."/>
            <person name="Asiegbu F."/>
            <person name="Belbahri L."/>
            <person name="Bouzid O."/>
            <person name="Broberg A."/>
            <person name="Canback B."/>
            <person name="Coutinho P.M."/>
            <person name="Cullen D."/>
            <person name="Dalman K."/>
            <person name="Deflorio G."/>
            <person name="van Diepen L.T."/>
            <person name="Dunand C."/>
            <person name="Duplessis S."/>
            <person name="Durling M."/>
            <person name="Gonthier P."/>
            <person name="Grimwood J."/>
            <person name="Fossdal C.G."/>
            <person name="Hansson D."/>
            <person name="Henrissat B."/>
            <person name="Hietala A."/>
            <person name="Himmelstrand K."/>
            <person name="Hoffmeister D."/>
            <person name="Hogberg N."/>
            <person name="James T.Y."/>
            <person name="Karlsson M."/>
            <person name="Kohler A."/>
            <person name="Kues U."/>
            <person name="Lee Y.H."/>
            <person name="Lin Y.C."/>
            <person name="Lind M."/>
            <person name="Lindquist E."/>
            <person name="Lombard V."/>
            <person name="Lucas S."/>
            <person name="Lunden K."/>
            <person name="Morin E."/>
            <person name="Murat C."/>
            <person name="Park J."/>
            <person name="Raffaello T."/>
            <person name="Rouze P."/>
            <person name="Salamov A."/>
            <person name="Schmutz J."/>
            <person name="Solheim H."/>
            <person name="Stahlberg J."/>
            <person name="Velez H."/>
            <person name="de Vries R.P."/>
            <person name="Wiebenga A."/>
            <person name="Woodward S."/>
            <person name="Yakovlev I."/>
            <person name="Garbelotto M."/>
            <person name="Martin F."/>
            <person name="Grigoriev I.V."/>
            <person name="Stenlid J."/>
        </authorList>
    </citation>
    <scope>NUCLEOTIDE SEQUENCE [LARGE SCALE GENOMIC DNA]</scope>
    <source>
        <strain evidence="3 4">TC 32-1</strain>
    </source>
</reference>
<dbReference type="GeneID" id="20678212"/>
<dbReference type="RefSeq" id="XP_009550496.1">
    <property type="nucleotide sequence ID" value="XM_009552201.1"/>
</dbReference>
<dbReference type="KEGG" id="hir:HETIRDRAFT_52336"/>
<dbReference type="CDD" id="cd14854">
    <property type="entry name" value="TRAPPC2L"/>
    <property type="match status" value="1"/>
</dbReference>
<evidence type="ECO:0000313" key="4">
    <source>
        <dbReference type="Proteomes" id="UP000030671"/>
    </source>
</evidence>
<dbReference type="InterPro" id="IPR011012">
    <property type="entry name" value="Longin-like_dom_sf"/>
</dbReference>
<proteinExistence type="inferred from homology"/>
<dbReference type="AlphaFoldDB" id="W4JU77"/>
<dbReference type="HOGENOM" id="CLU_085828_2_1_1"/>